<accession>A0A2N9I9S8</accession>
<proteinExistence type="predicted"/>
<dbReference type="EMBL" id="OIVN01005100">
    <property type="protein sequence ID" value="SPD20833.1"/>
    <property type="molecule type" value="Genomic_DNA"/>
</dbReference>
<dbReference type="InterPro" id="IPR004252">
    <property type="entry name" value="Probable_transposase_24"/>
</dbReference>
<sequence>MSIDKNWMFIKDRWQQEWQLGMKVFLDMAFEKVAVANTIRCPCRRCLNMIHKTRNEVALDLVKFGMDQNYKKWTHHGEEWVNESSNDNSEGVDNESDQERCDDASAYEMINNMIRGENLGNDTVGGADDLNMQDCEEPNDNADRFFRVLRDAEQKLYPNCKKLTKLSFLVRLFQMKCLYGWSNKSVEGLLEFFKLALPDGHLVPDSLYSAKKVIRDLGLEYEKIDACVNDCVLYRNEYADLEQCPICMESRWKSVHNNVVNESDETTIGKEKKNKKVPNKILRYFPLTPRLQRLFMTKHVASDMRWHKEGRVNDGVLRHPADSMAWKRLDELHPWFASNSRNVKLGLASDGFNPFGVMSTSHSTWPIVLVPYNLPPWMCLKQPFWIMSMLIPGPKSPGNDIDVYLQPLIEELKHLWEHGVETYDASLEHNFRLHAAILWTINDFPAYAVLSGWSTKGELACPCCHKNTCSRRLKHGRKQCYLGNRRFLEPDHAWRRNKISFDNTRESREAPKPLTGDEVIEEFEKFEQKKNICDSVLGTILDIEGKTKDGLNTRLDLQAMGIRKDLHPLDEGNKYILPPACYTLTIDEKRILCQFLKDVKVPDAYASNIGRCVQVKECKVSGLKTHDCHVIFQRLLPLVIRGLLPKKVCEPLIGLSGFFAELCSKELRVEELDRLNDQIVETICKLEQVFPPSFFDVMMHLPIHLAYEAKVAGPVQYRWMYPIERYLRTLKGYVRNKAHPEGSIAEGYISEECMTFCSWYLHDMDTKLNRLERNVDSCQNKVTSSLSVFAPVNHNRRNYVVKYLTKSELHVAHHYILTNCEEIAPWVEGDMEGLRIDVNVVEGVNLEDDNVFENSDTDEEDDMSIDDEFVGACLDNDEDDDEFLCLYFGWHHHLSDVHEMYPLCPLAHCHFNDKGCHHGQAWFHPKYNLSHHHLNHQGNHPHYNLHAHFPHMLVVQGPSHQERWRLVDDDYARTKILRIAQERYRGWKSTLSATFKAYKDDHKKLLQNRPEELDPEEWEGMIKYFKTDDFQDISDRNAENRGQRESIHRTGSKSYSQISYENTDPETQEEPNDLQLLALAYCPNGQWIDTEKERVYKLKNVRLLSAEEQDEIYQSIVGSKPNYVRGRGYMAKPPTFAERVRDEVSCEIQTLKKKLEEERAEREAERVVERAEREAERVKRKEERVADRAESDARLEALREEFMAIFANQSQVYKLVKFMQMSCLMVCL</sequence>
<evidence type="ECO:0000259" key="4">
    <source>
        <dbReference type="Pfam" id="PF13963"/>
    </source>
</evidence>
<evidence type="ECO:0000256" key="1">
    <source>
        <dbReference type="SAM" id="Coils"/>
    </source>
</evidence>
<feature type="compositionally biased region" description="Polar residues" evidence="2">
    <location>
        <begin position="1052"/>
        <end position="1062"/>
    </location>
</feature>
<evidence type="ECO:0008006" key="6">
    <source>
        <dbReference type="Google" id="ProtNLM"/>
    </source>
</evidence>
<protein>
    <recommendedName>
        <fullName evidence="6">Transposase-associated domain-containing protein</fullName>
    </recommendedName>
</protein>
<feature type="compositionally biased region" description="Basic and acidic residues" evidence="2">
    <location>
        <begin position="1038"/>
        <end position="1048"/>
    </location>
</feature>
<dbReference type="InterPro" id="IPR004242">
    <property type="entry name" value="Transposase_21"/>
</dbReference>
<evidence type="ECO:0000259" key="3">
    <source>
        <dbReference type="Pfam" id="PF13960"/>
    </source>
</evidence>
<feature type="region of interest" description="Disordered" evidence="2">
    <location>
        <begin position="1038"/>
        <end position="1069"/>
    </location>
</feature>
<dbReference type="AlphaFoldDB" id="A0A2N9I9S8"/>
<dbReference type="PANTHER" id="PTHR10775">
    <property type="entry name" value="OS08G0208400 PROTEIN"/>
    <property type="match status" value="1"/>
</dbReference>
<dbReference type="Pfam" id="PF13963">
    <property type="entry name" value="Transpos_assoc"/>
    <property type="match status" value="1"/>
</dbReference>
<feature type="domain" description="Transposase-associated" evidence="4">
    <location>
        <begin position="5"/>
        <end position="78"/>
    </location>
</feature>
<feature type="domain" description="DUF4218" evidence="3">
    <location>
        <begin position="662"/>
        <end position="774"/>
    </location>
</feature>
<dbReference type="Pfam" id="PF13960">
    <property type="entry name" value="DUF4218"/>
    <property type="match status" value="1"/>
</dbReference>
<name>A0A2N9I9S8_FAGSY</name>
<evidence type="ECO:0000256" key="2">
    <source>
        <dbReference type="SAM" id="MobiDB-lite"/>
    </source>
</evidence>
<dbReference type="InterPro" id="IPR025452">
    <property type="entry name" value="DUF4218"/>
</dbReference>
<reference evidence="5" key="1">
    <citation type="submission" date="2018-02" db="EMBL/GenBank/DDBJ databases">
        <authorList>
            <person name="Cohen D.B."/>
            <person name="Kent A.D."/>
        </authorList>
    </citation>
    <scope>NUCLEOTIDE SEQUENCE</scope>
</reference>
<dbReference type="PANTHER" id="PTHR10775:SF177">
    <property type="entry name" value="TNP2, PARTIAL"/>
    <property type="match status" value="1"/>
</dbReference>
<evidence type="ECO:0000313" key="5">
    <source>
        <dbReference type="EMBL" id="SPD20833.1"/>
    </source>
</evidence>
<feature type="coiled-coil region" evidence="1">
    <location>
        <begin position="1141"/>
        <end position="1192"/>
    </location>
</feature>
<dbReference type="InterPro" id="IPR029480">
    <property type="entry name" value="Transpos_assoc"/>
</dbReference>
<organism evidence="5">
    <name type="scientific">Fagus sylvatica</name>
    <name type="common">Beechnut</name>
    <dbReference type="NCBI Taxonomy" id="28930"/>
    <lineage>
        <taxon>Eukaryota</taxon>
        <taxon>Viridiplantae</taxon>
        <taxon>Streptophyta</taxon>
        <taxon>Embryophyta</taxon>
        <taxon>Tracheophyta</taxon>
        <taxon>Spermatophyta</taxon>
        <taxon>Magnoliopsida</taxon>
        <taxon>eudicotyledons</taxon>
        <taxon>Gunneridae</taxon>
        <taxon>Pentapetalae</taxon>
        <taxon>rosids</taxon>
        <taxon>fabids</taxon>
        <taxon>Fagales</taxon>
        <taxon>Fagaceae</taxon>
        <taxon>Fagus</taxon>
    </lineage>
</organism>
<dbReference type="Pfam" id="PF03004">
    <property type="entry name" value="Transposase_24"/>
    <property type="match status" value="1"/>
</dbReference>
<dbReference type="Pfam" id="PF02992">
    <property type="entry name" value="Transposase_21"/>
    <property type="match status" value="1"/>
</dbReference>
<keyword evidence="1" id="KW-0175">Coiled coil</keyword>
<gene>
    <name evidence="5" type="ORF">FSB_LOCUS48715</name>
</gene>